<dbReference type="GO" id="GO:0016747">
    <property type="term" value="F:acyltransferase activity, transferring groups other than amino-acyl groups"/>
    <property type="evidence" value="ECO:0007669"/>
    <property type="project" value="InterPro"/>
</dbReference>
<reference evidence="4 5" key="1">
    <citation type="submission" date="2018-08" db="EMBL/GenBank/DDBJ databases">
        <title>Meiothermus terrae DSM 26712 genome sequencing project.</title>
        <authorList>
            <person name="Da Costa M.S."/>
            <person name="Albuquerque L."/>
            <person name="Raposo P."/>
            <person name="Froufe H.J.C."/>
            <person name="Barroso C.S."/>
            <person name="Egas C."/>
        </authorList>
    </citation>
    <scope>NUCLEOTIDE SEQUENCE [LARGE SCALE GENOMIC DNA]</scope>
    <source>
        <strain evidence="4 5">DSM 26712</strain>
    </source>
</reference>
<evidence type="ECO:0000256" key="1">
    <source>
        <dbReference type="ARBA" id="ARBA00022679"/>
    </source>
</evidence>
<dbReference type="Gene3D" id="3.40.630.30">
    <property type="match status" value="1"/>
</dbReference>
<dbReference type="EMBL" id="QXDL01000179">
    <property type="protein sequence ID" value="RIH81380.1"/>
    <property type="molecule type" value="Genomic_DNA"/>
</dbReference>
<evidence type="ECO:0000256" key="2">
    <source>
        <dbReference type="ARBA" id="ARBA00023315"/>
    </source>
</evidence>
<dbReference type="InterPro" id="IPR016181">
    <property type="entry name" value="Acyl_CoA_acyltransferase"/>
</dbReference>
<gene>
    <name evidence="4" type="ORF">Mterra_03201</name>
</gene>
<comment type="caution">
    <text evidence="4">The sequence shown here is derived from an EMBL/GenBank/DDBJ whole genome shotgun (WGS) entry which is preliminary data.</text>
</comment>
<protein>
    <submittedName>
        <fullName evidence="4">Acetyltransferase (GNAT) domain protein</fullName>
    </submittedName>
</protein>
<sequence length="315" mass="36014">MNTRPFDFSDGDYALYVRLNNAVYPDRPRTLEALRHFDATKGPGEVSQTFFVEHGGEAVGWFAFMTPRFNPVPGQLEVEWGLLRGHEGLAEALWGALEREVAPYRPEALVSRVREDWPQAAFYAAHGFEVYDRMWASVLDLRRFDPAPFRRPLPEPLRIGTLADLDCQSEAVQRRYYALIAALLRDVPSAQPVEVWPFEVWQERAMGDKNLIPEANFIAFDGEAMVGVSQLWRSPRQETLQTGLTGVLPSHRRRGVALALKLRALEYARAQGYRYVRTNNHQVNRPMLAINEALGFEKEPAQLHLKKNLLVREET</sequence>
<dbReference type="AlphaFoldDB" id="A0A399EEG4"/>
<feature type="domain" description="N-acetyltransferase" evidence="3">
    <location>
        <begin position="163"/>
        <end position="315"/>
    </location>
</feature>
<dbReference type="SUPFAM" id="SSF55729">
    <property type="entry name" value="Acyl-CoA N-acyltransferases (Nat)"/>
    <property type="match status" value="2"/>
</dbReference>
<dbReference type="CDD" id="cd04301">
    <property type="entry name" value="NAT_SF"/>
    <property type="match status" value="1"/>
</dbReference>
<dbReference type="PROSITE" id="PS51186">
    <property type="entry name" value="GNAT"/>
    <property type="match status" value="1"/>
</dbReference>
<evidence type="ECO:0000313" key="5">
    <source>
        <dbReference type="Proteomes" id="UP000265715"/>
    </source>
</evidence>
<dbReference type="Pfam" id="PF00583">
    <property type="entry name" value="Acetyltransf_1"/>
    <property type="match status" value="1"/>
</dbReference>
<dbReference type="Proteomes" id="UP000265715">
    <property type="component" value="Unassembled WGS sequence"/>
</dbReference>
<keyword evidence="1 4" id="KW-0808">Transferase</keyword>
<dbReference type="PANTHER" id="PTHR43877">
    <property type="entry name" value="AMINOALKYLPHOSPHONATE N-ACETYLTRANSFERASE-RELATED-RELATED"/>
    <property type="match status" value="1"/>
</dbReference>
<dbReference type="OrthoDB" id="24907at2"/>
<keyword evidence="2" id="KW-0012">Acyltransferase</keyword>
<keyword evidence="5" id="KW-1185">Reference proteome</keyword>
<dbReference type="PANTHER" id="PTHR43877:SF1">
    <property type="entry name" value="ACETYLTRANSFERASE"/>
    <property type="match status" value="1"/>
</dbReference>
<dbReference type="RefSeq" id="WP_119316138.1">
    <property type="nucleotide sequence ID" value="NZ_QXDL01000179.1"/>
</dbReference>
<evidence type="ECO:0000313" key="4">
    <source>
        <dbReference type="EMBL" id="RIH81380.1"/>
    </source>
</evidence>
<dbReference type="InterPro" id="IPR000182">
    <property type="entry name" value="GNAT_dom"/>
</dbReference>
<proteinExistence type="predicted"/>
<organism evidence="4 5">
    <name type="scientific">Calidithermus terrae</name>
    <dbReference type="NCBI Taxonomy" id="1408545"/>
    <lineage>
        <taxon>Bacteria</taxon>
        <taxon>Thermotogati</taxon>
        <taxon>Deinococcota</taxon>
        <taxon>Deinococci</taxon>
        <taxon>Thermales</taxon>
        <taxon>Thermaceae</taxon>
        <taxon>Calidithermus</taxon>
    </lineage>
</organism>
<accession>A0A399EEG4</accession>
<name>A0A399EEG4_9DEIN</name>
<evidence type="ECO:0000259" key="3">
    <source>
        <dbReference type="PROSITE" id="PS51186"/>
    </source>
</evidence>
<dbReference type="InterPro" id="IPR050832">
    <property type="entry name" value="Bact_Acetyltransf"/>
</dbReference>